<dbReference type="PANTHER" id="PTHR12125">
    <property type="entry name" value="F-BOX ONLY PROTEIN 6-LIKE PROTEIN"/>
    <property type="match status" value="1"/>
</dbReference>
<feature type="region of interest" description="Disordered" evidence="1">
    <location>
        <begin position="1"/>
        <end position="46"/>
    </location>
</feature>
<evidence type="ECO:0000256" key="2">
    <source>
        <dbReference type="SAM" id="Phobius"/>
    </source>
</evidence>
<dbReference type="InterPro" id="IPR039752">
    <property type="entry name" value="F-box_only"/>
</dbReference>
<keyword evidence="2" id="KW-1133">Transmembrane helix</keyword>
<dbReference type="InterPro" id="IPR036047">
    <property type="entry name" value="F-box-like_dom_sf"/>
</dbReference>
<comment type="caution">
    <text evidence="4">The sequence shown here is derived from an EMBL/GenBank/DDBJ whole genome shotgun (WGS) entry which is preliminary data.</text>
</comment>
<evidence type="ECO:0000313" key="5">
    <source>
        <dbReference type="Proteomes" id="UP001321473"/>
    </source>
</evidence>
<evidence type="ECO:0000256" key="1">
    <source>
        <dbReference type="SAM" id="MobiDB-lite"/>
    </source>
</evidence>
<feature type="domain" description="F-box" evidence="3">
    <location>
        <begin position="325"/>
        <end position="372"/>
    </location>
</feature>
<keyword evidence="2" id="KW-0472">Membrane</keyword>
<dbReference type="GO" id="GO:0031146">
    <property type="term" value="P:SCF-dependent proteasomal ubiquitin-dependent protein catabolic process"/>
    <property type="evidence" value="ECO:0007669"/>
    <property type="project" value="TreeGrafter"/>
</dbReference>
<keyword evidence="5" id="KW-1185">Reference proteome</keyword>
<feature type="non-terminal residue" evidence="4">
    <location>
        <position position="416"/>
    </location>
</feature>
<gene>
    <name evidence="4" type="ORF">V5799_004020</name>
</gene>
<dbReference type="SUPFAM" id="SSF55486">
    <property type="entry name" value="Metalloproteases ('zincins'), catalytic domain"/>
    <property type="match status" value="1"/>
</dbReference>
<dbReference type="Proteomes" id="UP001321473">
    <property type="component" value="Unassembled WGS sequence"/>
</dbReference>
<dbReference type="GO" id="GO:0005737">
    <property type="term" value="C:cytoplasm"/>
    <property type="evidence" value="ECO:0007669"/>
    <property type="project" value="TreeGrafter"/>
</dbReference>
<dbReference type="GO" id="GO:0036503">
    <property type="term" value="P:ERAD pathway"/>
    <property type="evidence" value="ECO:0007669"/>
    <property type="project" value="TreeGrafter"/>
</dbReference>
<dbReference type="GO" id="GO:0006516">
    <property type="term" value="P:glycoprotein catabolic process"/>
    <property type="evidence" value="ECO:0007669"/>
    <property type="project" value="TreeGrafter"/>
</dbReference>
<dbReference type="Pfam" id="PF00646">
    <property type="entry name" value="F-box"/>
    <property type="match status" value="1"/>
</dbReference>
<dbReference type="Gene3D" id="1.10.1380.10">
    <property type="entry name" value="Neutral endopeptidase , domain2"/>
    <property type="match status" value="1"/>
</dbReference>
<dbReference type="InterPro" id="IPR042089">
    <property type="entry name" value="Peptidase_M13_dom_2"/>
</dbReference>
<dbReference type="Gene3D" id="3.40.390.10">
    <property type="entry name" value="Collagenase (Catalytic Domain)"/>
    <property type="match status" value="1"/>
</dbReference>
<proteinExistence type="predicted"/>
<feature type="transmembrane region" description="Helical" evidence="2">
    <location>
        <begin position="124"/>
        <end position="145"/>
    </location>
</feature>
<protein>
    <recommendedName>
        <fullName evidence="3">F-box domain-containing protein</fullName>
    </recommendedName>
</protein>
<dbReference type="Gene3D" id="1.20.1280.50">
    <property type="match status" value="1"/>
</dbReference>
<dbReference type="EMBL" id="JARKHS020034218">
    <property type="protein sequence ID" value="KAK8758348.1"/>
    <property type="molecule type" value="Genomic_DNA"/>
</dbReference>
<sequence length="416" mass="46812">MPVPADGAVRGGNAEAADAEVGSSCSSTTRGPCRSDPASASGDKRVVYPRRRPGFQRLDQLGFLEMSEVRDVRRAAQRALAATALTTADASRTTERLEPGAGPQVASVTALRVYWNVNPRFNGVLAAAIFCAVALFVYSESAVWIRIRYRHLFHAASRAAYTDHACLPFSFECDSTTCKMYTGATEYPLNRSQDPCNNFYRFVRDDWKHEHHLLSVLDAAEDMMYGRALNAIERAPRDILKPIPVQSVASSVIRSVIESARACIESSESSLQRLKMFMAEHHLPWPLTARTRWITLQGFTLSPSLSIQKVNREQGSERAMQNADPFPLMDLPEQLIEYVLSFVDETDLLGSCRHTCKLFRDIIDSNGFWKIKCLRYGKVIPAFKLEELPPRYYQRIYIGNPYDRNLLRNGYGDSPR</sequence>
<dbReference type="SUPFAM" id="SSF81383">
    <property type="entry name" value="F-box domain"/>
    <property type="match status" value="1"/>
</dbReference>
<dbReference type="GO" id="GO:0061630">
    <property type="term" value="F:ubiquitin protein ligase activity"/>
    <property type="evidence" value="ECO:0007669"/>
    <property type="project" value="TreeGrafter"/>
</dbReference>
<accession>A0AAQ4D7A8</accession>
<dbReference type="PANTHER" id="PTHR12125:SF5">
    <property type="entry name" value="F-BOX DOMAIN-CONTAINING PROTEIN"/>
    <property type="match status" value="1"/>
</dbReference>
<dbReference type="AlphaFoldDB" id="A0AAQ4D7A8"/>
<evidence type="ECO:0000259" key="3">
    <source>
        <dbReference type="PROSITE" id="PS50181"/>
    </source>
</evidence>
<dbReference type="InterPro" id="IPR001810">
    <property type="entry name" value="F-box_dom"/>
</dbReference>
<dbReference type="PROSITE" id="PS50181">
    <property type="entry name" value="FBOX"/>
    <property type="match status" value="1"/>
</dbReference>
<dbReference type="FunFam" id="1.20.1280.50:FF:000002">
    <property type="entry name" value="F-box only protein 44"/>
    <property type="match status" value="1"/>
</dbReference>
<dbReference type="SMART" id="SM00256">
    <property type="entry name" value="FBOX"/>
    <property type="match status" value="1"/>
</dbReference>
<dbReference type="GO" id="GO:0008237">
    <property type="term" value="F:metallopeptidase activity"/>
    <property type="evidence" value="ECO:0007669"/>
    <property type="project" value="InterPro"/>
</dbReference>
<reference evidence="4 5" key="1">
    <citation type="journal article" date="2023" name="Arcadia Sci">
        <title>De novo assembly of a long-read Amblyomma americanum tick genome.</title>
        <authorList>
            <person name="Chou S."/>
            <person name="Poskanzer K.E."/>
            <person name="Rollins M."/>
            <person name="Thuy-Boun P.S."/>
        </authorList>
    </citation>
    <scope>NUCLEOTIDE SEQUENCE [LARGE SCALE GENOMIC DNA]</scope>
    <source>
        <strain evidence="4">F_SG_1</strain>
        <tissue evidence="4">Salivary glands</tissue>
    </source>
</reference>
<keyword evidence="2" id="KW-0812">Transmembrane</keyword>
<evidence type="ECO:0000313" key="4">
    <source>
        <dbReference type="EMBL" id="KAK8758348.1"/>
    </source>
</evidence>
<dbReference type="GO" id="GO:0019005">
    <property type="term" value="C:SCF ubiquitin ligase complex"/>
    <property type="evidence" value="ECO:0007669"/>
    <property type="project" value="TreeGrafter"/>
</dbReference>
<organism evidence="4 5">
    <name type="scientific">Amblyomma americanum</name>
    <name type="common">Lone star tick</name>
    <dbReference type="NCBI Taxonomy" id="6943"/>
    <lineage>
        <taxon>Eukaryota</taxon>
        <taxon>Metazoa</taxon>
        <taxon>Ecdysozoa</taxon>
        <taxon>Arthropoda</taxon>
        <taxon>Chelicerata</taxon>
        <taxon>Arachnida</taxon>
        <taxon>Acari</taxon>
        <taxon>Parasitiformes</taxon>
        <taxon>Ixodida</taxon>
        <taxon>Ixodoidea</taxon>
        <taxon>Ixodidae</taxon>
        <taxon>Amblyomminae</taxon>
        <taxon>Amblyomma</taxon>
    </lineage>
</organism>
<dbReference type="InterPro" id="IPR024079">
    <property type="entry name" value="MetalloPept_cat_dom_sf"/>
</dbReference>
<name>A0AAQ4D7A8_AMBAM</name>